<dbReference type="STRING" id="45351.A7T8W9"/>
<proteinExistence type="predicted"/>
<name>A7T8W9_NEMVE</name>
<dbReference type="OMA" id="QNEDICL"/>
<dbReference type="InParanoid" id="A7T8W9"/>
<organism evidence="1 2">
    <name type="scientific">Nematostella vectensis</name>
    <name type="common">Starlet sea anemone</name>
    <dbReference type="NCBI Taxonomy" id="45351"/>
    <lineage>
        <taxon>Eukaryota</taxon>
        <taxon>Metazoa</taxon>
        <taxon>Cnidaria</taxon>
        <taxon>Anthozoa</taxon>
        <taxon>Hexacorallia</taxon>
        <taxon>Actiniaria</taxon>
        <taxon>Edwardsiidae</taxon>
        <taxon>Nematostella</taxon>
    </lineage>
</organism>
<gene>
    <name evidence="1" type="ORF">NEMVEDRAFT_v1g223954</name>
</gene>
<protein>
    <submittedName>
        <fullName evidence="1">Uncharacterized protein</fullName>
    </submittedName>
</protein>
<dbReference type="PANTHER" id="PTHR33395:SF22">
    <property type="entry name" value="REVERSE TRANSCRIPTASE DOMAIN-CONTAINING PROTEIN"/>
    <property type="match status" value="1"/>
</dbReference>
<dbReference type="PhylomeDB" id="A7T8W9"/>
<dbReference type="KEGG" id="nve:5497880"/>
<dbReference type="PANTHER" id="PTHR33395">
    <property type="entry name" value="TRANSCRIPTASE, PUTATIVE-RELATED-RELATED"/>
    <property type="match status" value="1"/>
</dbReference>
<evidence type="ECO:0000313" key="1">
    <source>
        <dbReference type="EMBL" id="EDO27565.1"/>
    </source>
</evidence>
<evidence type="ECO:0000313" key="2">
    <source>
        <dbReference type="Proteomes" id="UP000001593"/>
    </source>
</evidence>
<dbReference type="Proteomes" id="UP000001593">
    <property type="component" value="Unassembled WGS sequence"/>
</dbReference>
<dbReference type="HOGENOM" id="CLU_1367649_0_0_1"/>
<keyword evidence="2" id="KW-1185">Reference proteome</keyword>
<dbReference type="EMBL" id="DS472957">
    <property type="protein sequence ID" value="EDO27565.1"/>
    <property type="molecule type" value="Genomic_DNA"/>
</dbReference>
<sequence>MAAAKKNYFDSQFSLNKNNLKITWKLVGMLIDRDKKENTCISKLIYNNKCFTDTKNIFDKLNEHFINVGLTLADKLPTTDIEPTSFIKRTFTSSFMFRGICTFEVSDLIKNLKVNIATIGVPIKLIKLANSSISEAIISIFNLSLLQGVVPDILKISKVTPVDKGGETFDPTNYRPISTLSSFSQIFEKLVYKQLC</sequence>
<dbReference type="AlphaFoldDB" id="A7T8W9"/>
<accession>A7T8W9</accession>
<reference evidence="1 2" key="1">
    <citation type="journal article" date="2007" name="Science">
        <title>Sea anemone genome reveals ancestral eumetazoan gene repertoire and genomic organization.</title>
        <authorList>
            <person name="Putnam N.H."/>
            <person name="Srivastava M."/>
            <person name="Hellsten U."/>
            <person name="Dirks B."/>
            <person name="Chapman J."/>
            <person name="Salamov A."/>
            <person name="Terry A."/>
            <person name="Shapiro H."/>
            <person name="Lindquist E."/>
            <person name="Kapitonov V.V."/>
            <person name="Jurka J."/>
            <person name="Genikhovich G."/>
            <person name="Grigoriev I.V."/>
            <person name="Lucas S.M."/>
            <person name="Steele R.E."/>
            <person name="Finnerty J.R."/>
            <person name="Technau U."/>
            <person name="Martindale M.Q."/>
            <person name="Rokhsar D.S."/>
        </authorList>
    </citation>
    <scope>NUCLEOTIDE SEQUENCE [LARGE SCALE GENOMIC DNA]</scope>
    <source>
        <strain evidence="2">CH2 X CH6</strain>
    </source>
</reference>